<gene>
    <name evidence="1" type="ORF">N1M2_116</name>
</gene>
<dbReference type="EMBL" id="MN642089">
    <property type="protein sequence ID" value="QGH71979.1"/>
    <property type="molecule type" value="Genomic_DNA"/>
</dbReference>
<sequence length="1239" mass="140823">MIKEDIPLYKLDLTGEDRFNKVNMEYMYRQDVKNNNIVIPNFAPFYQKSVRLYDKNKKPLIEGDDYEFYGIMGKLTKFTGKPVGLFIRILKDEITDWYIDYQVVGNFNKITNEILNMLKSIHEDDRYVDWENIKNKPLWFIPEIHQHDLAYQIYGFTDLVRELNRIAELQATMISAQDFMVQTLKQHLLVYVEGYRKVIYDLVDSHINNKHDAHGNYKDKIGLPLVDNIPAATLQETLEGVRDDLTITPFNAKRAAMAASGTNERLYPSGSLPILRYGSDTFIPPTISGSFEGLGGLNRQSGAIVETDGTLLMLQHRNNGKIRGLYFIRSINWRSQDPDYEFTSYQYIHPTAIADGAQLDTIVNGSNRYIMVVGDSVKNIWYWCETKGTFNPNRHILHRITGEWVDRDLADRRGGWIDYPTSKMCLLADSNYANTWCIVQGFNLWQFEERRQLEHPSNWYNVRGCNLGEAGFSFHVFHNLSSKGIRAKVDFTHPVFGNKNDQYFTPWWPQFGKDGEEDYEIISHYAKYEPPVKVVWGHRSIFSYWKKDPKEDIWNFRLQFTTAESDKPGGWNGYHANFRAKLTFDFNGDNVTVHVRPTEGNQRLYTIDPYNRKPGVKEYDEYYKWIFTNSYPDGCDLIGHAMVADDLIIFADGASNGTFPSPYFLLHADWLKSAENFLMPMGQSSYYDGPKGHYRTFDELNPLGLSAGFVGNYYFPMNSNDPKSGCIMTKQLIVKNGQSVPEWVGRKTDIYNDDFSCRKPPQISNYDGNNVEHYPYLSEVHRTNLGQQVRFNNISKPVGVANPYNRPNIYAVSMMGASAGTRLMGNGDGGFGFVGDGLLAWEMETKLQDDIITFTPKVVFDLNTFVRNQLVQIFAPLGFTAEQVRDSWNVSRFVDTRGYIREIFGVYRIDPNGHCITGVVVGMLGGYSSPTNKDGYTYYRDVIWNQASPPKSVLTDKLGAPGGGDYWYNYWNAPGGSKIYQGACTSIPFKKRDPDTGQVTDNSTYLINLRFDGKYSALYGDGRPNIFIEMDAATHGIIQLQQSFGAYWNLIGSVDHMPWYGVINTTKGLNLFETAGNGGQVLNQYKGAWEAAAPSDYSGPMAVGATNIITPAYTVYFQKMTNILLAGKMYNIPAQYIDILDQDPDPANKVYYIYLYYTGGMAKYVVTNEVRPETSSQSLIATVYCGPTQIDRIVPYNRFSLDGASFTTNRQGSSVLGSTGSVFEIGDTDAILKPGDFIP</sequence>
<accession>A0A6B7ZF76</accession>
<keyword evidence="2" id="KW-1185">Reference proteome</keyword>
<dbReference type="Proteomes" id="UP000464669">
    <property type="component" value="Segment"/>
</dbReference>
<evidence type="ECO:0000313" key="2">
    <source>
        <dbReference type="Proteomes" id="UP000464669"/>
    </source>
</evidence>
<protein>
    <submittedName>
        <fullName evidence="1">Putative virion structural protein</fullName>
    </submittedName>
</protein>
<name>A0A6B7ZF76_9CAUD</name>
<evidence type="ECO:0000313" key="1">
    <source>
        <dbReference type="EMBL" id="QGH71979.1"/>
    </source>
</evidence>
<organism evidence="1 2">
    <name type="scientific">Klebsiella phage N1M2</name>
    <dbReference type="NCBI Taxonomy" id="2664939"/>
    <lineage>
        <taxon>Viruses</taxon>
        <taxon>Duplodnaviria</taxon>
        <taxon>Heunggongvirae</taxon>
        <taxon>Uroviricota</taxon>
        <taxon>Caudoviricetes</taxon>
        <taxon>Chimalliviridae</taxon>
        <taxon>Nimduovirus</taxon>
        <taxon>Nimduovirus N1M2</taxon>
    </lineage>
</organism>
<proteinExistence type="predicted"/>
<reference evidence="1 2" key="1">
    <citation type="submission" date="2019-11" db="EMBL/GenBank/DDBJ databases">
        <authorList>
            <person name="Lewis R."/>
            <person name="Clooney A.G."/>
            <person name="Stockdale S.R."/>
            <person name="Buttimer C."/>
            <person name="Draper L.A."/>
            <person name="Ross R.P."/>
            <person name="Hill C."/>
        </authorList>
    </citation>
    <scope>NUCLEOTIDE SEQUENCE [LARGE SCALE GENOMIC DNA]</scope>
</reference>